<organism evidence="9 10">
    <name type="scientific">Acetomicrobium hydrogeniformans ATCC BAA-1850</name>
    <dbReference type="NCBI Taxonomy" id="592015"/>
    <lineage>
        <taxon>Bacteria</taxon>
        <taxon>Thermotogati</taxon>
        <taxon>Synergistota</taxon>
        <taxon>Synergistia</taxon>
        <taxon>Synergistales</taxon>
        <taxon>Acetomicrobiaceae</taxon>
        <taxon>Acetomicrobium</taxon>
    </lineage>
</organism>
<keyword evidence="5 8" id="KW-0812">Transmembrane</keyword>
<dbReference type="PANTHER" id="PTHR30269:SF0">
    <property type="entry name" value="MEMBRANE TRANSPORTER PROTEIN YFCA-RELATED"/>
    <property type="match status" value="1"/>
</dbReference>
<dbReference type="STRING" id="592015.HMPREF1705_03894"/>
<feature type="transmembrane region" description="Helical" evidence="8">
    <location>
        <begin position="33"/>
        <end position="54"/>
    </location>
</feature>
<evidence type="ECO:0000313" key="10">
    <source>
        <dbReference type="Proteomes" id="UP000005273"/>
    </source>
</evidence>
<evidence type="ECO:0000256" key="6">
    <source>
        <dbReference type="ARBA" id="ARBA00022989"/>
    </source>
</evidence>
<feature type="transmembrane region" description="Helical" evidence="8">
    <location>
        <begin position="114"/>
        <end position="132"/>
    </location>
</feature>
<evidence type="ECO:0000256" key="8">
    <source>
        <dbReference type="RuleBase" id="RU363041"/>
    </source>
</evidence>
<dbReference type="AlphaFoldDB" id="A0A0T5X8R3"/>
<accession>A0A0T5X8R3</accession>
<dbReference type="Proteomes" id="UP000005273">
    <property type="component" value="Unassembled WGS sequence"/>
</dbReference>
<evidence type="ECO:0000256" key="7">
    <source>
        <dbReference type="ARBA" id="ARBA00023136"/>
    </source>
</evidence>
<sequence length="262" mass="28167">MHISLKFFENIGGTLMSILSVALVIAVGFCSGFLNVLAGGGSLLTIPLLVFMGLDVSVANATNRVGVLFQNVFAAQHFHKKSLFRLKDCLFFGLPSLLGAALGTFGAVSLDERYLRIAVAVLICCMAVLLVLKPDMWEREREISLPRWVLILAMFLIGVYGGFIQAGVGFFLLWALVGLGGKDLLHANALKVVVIAMFTTLSLAIFLLNGMVNFPLGVVLAIGNFMGGIAGAHFAILKGNRWLRLILSVVVTVSAIRMLLSL</sequence>
<reference evidence="10" key="1">
    <citation type="submission" date="2012-09" db="EMBL/GenBank/DDBJ databases">
        <authorList>
            <person name="Weinstock G."/>
            <person name="Sodergren E."/>
            <person name="Clifton S."/>
            <person name="Fulton L."/>
            <person name="Fulton B."/>
            <person name="Courtney L."/>
            <person name="Fronick C."/>
            <person name="Harrison M."/>
            <person name="Strong C."/>
            <person name="Farmer C."/>
            <person name="Delehaunty K."/>
            <person name="Markovic C."/>
            <person name="Hall O."/>
            <person name="Minx P."/>
            <person name="Tomlinson C."/>
            <person name="Mitreva M."/>
            <person name="Nelson J."/>
            <person name="Hou S."/>
            <person name="Wollam A."/>
            <person name="Pepin K.H."/>
            <person name="Johnson M."/>
            <person name="Bhonagiri V."/>
            <person name="Nash W.E."/>
            <person name="Suruliraj S."/>
            <person name="Warren W."/>
            <person name="Chinwalla A."/>
            <person name="Mardis E.R."/>
            <person name="Wilson R.K."/>
        </authorList>
    </citation>
    <scope>NUCLEOTIDE SEQUENCE [LARGE SCALE GENOMIC DNA]</scope>
    <source>
        <strain evidence="10">OS1</strain>
    </source>
</reference>
<keyword evidence="10" id="KW-1185">Reference proteome</keyword>
<feature type="transmembrane region" description="Helical" evidence="8">
    <location>
        <begin position="189"/>
        <end position="209"/>
    </location>
</feature>
<gene>
    <name evidence="9" type="ORF">HMPREF1705_03894</name>
</gene>
<evidence type="ECO:0000256" key="3">
    <source>
        <dbReference type="ARBA" id="ARBA00022448"/>
    </source>
</evidence>
<evidence type="ECO:0000256" key="1">
    <source>
        <dbReference type="ARBA" id="ARBA00004651"/>
    </source>
</evidence>
<comment type="caution">
    <text evidence="9">The sequence shown here is derived from an EMBL/GenBank/DDBJ whole genome shotgun (WGS) entry which is preliminary data.</text>
</comment>
<name>A0A0T5X8R3_9BACT</name>
<comment type="subcellular location">
    <subcellularLocation>
        <location evidence="1 8">Cell membrane</location>
        <topology evidence="1 8">Multi-pass membrane protein</topology>
    </subcellularLocation>
</comment>
<dbReference type="EMBL" id="ACJX03000001">
    <property type="protein sequence ID" value="KRT34656.1"/>
    <property type="molecule type" value="Genomic_DNA"/>
</dbReference>
<evidence type="ECO:0000256" key="5">
    <source>
        <dbReference type="ARBA" id="ARBA00022692"/>
    </source>
</evidence>
<evidence type="ECO:0000313" key="9">
    <source>
        <dbReference type="EMBL" id="KRT34656.1"/>
    </source>
</evidence>
<keyword evidence="6 8" id="KW-1133">Transmembrane helix</keyword>
<proteinExistence type="inferred from homology"/>
<dbReference type="PANTHER" id="PTHR30269">
    <property type="entry name" value="TRANSMEMBRANE PROTEIN YFCA"/>
    <property type="match status" value="1"/>
</dbReference>
<protein>
    <recommendedName>
        <fullName evidence="8">Probable membrane transporter protein</fullName>
    </recommendedName>
</protein>
<evidence type="ECO:0000256" key="4">
    <source>
        <dbReference type="ARBA" id="ARBA00022475"/>
    </source>
</evidence>
<feature type="transmembrane region" description="Helical" evidence="8">
    <location>
        <begin position="242"/>
        <end position="260"/>
    </location>
</feature>
<dbReference type="Pfam" id="PF01925">
    <property type="entry name" value="TauE"/>
    <property type="match status" value="1"/>
</dbReference>
<feature type="transmembrane region" description="Helical" evidence="8">
    <location>
        <begin position="216"/>
        <end position="236"/>
    </location>
</feature>
<keyword evidence="3" id="KW-0813">Transport</keyword>
<keyword evidence="7 8" id="KW-0472">Membrane</keyword>
<keyword evidence="4 8" id="KW-1003">Cell membrane</keyword>
<comment type="similarity">
    <text evidence="2 8">Belongs to the 4-toluene sulfonate uptake permease (TSUP) (TC 2.A.102) family.</text>
</comment>
<evidence type="ECO:0000256" key="2">
    <source>
        <dbReference type="ARBA" id="ARBA00009142"/>
    </source>
</evidence>
<dbReference type="eggNOG" id="COG0730">
    <property type="taxonomic scope" value="Bacteria"/>
</dbReference>
<dbReference type="InterPro" id="IPR002781">
    <property type="entry name" value="TM_pro_TauE-like"/>
</dbReference>
<feature type="transmembrane region" description="Helical" evidence="8">
    <location>
        <begin position="148"/>
        <end position="177"/>
    </location>
</feature>
<dbReference type="InterPro" id="IPR052017">
    <property type="entry name" value="TSUP"/>
</dbReference>
<feature type="transmembrane region" description="Helical" evidence="8">
    <location>
        <begin position="89"/>
        <end position="108"/>
    </location>
</feature>
<dbReference type="GO" id="GO:0005886">
    <property type="term" value="C:plasma membrane"/>
    <property type="evidence" value="ECO:0007669"/>
    <property type="project" value="UniProtKB-SubCell"/>
</dbReference>
<feature type="transmembrane region" description="Helical" evidence="8">
    <location>
        <begin position="7"/>
        <end position="27"/>
    </location>
</feature>